<reference evidence="2" key="2">
    <citation type="submission" date="2025-08" db="UniProtKB">
        <authorList>
            <consortium name="RefSeq"/>
        </authorList>
    </citation>
    <scope>IDENTIFICATION</scope>
</reference>
<protein>
    <submittedName>
        <fullName evidence="2">Uncharacterized protein</fullName>
    </submittedName>
</protein>
<reference evidence="2" key="1">
    <citation type="submission" date="2025-02" db="EMBL/GenBank/DDBJ databases">
        <authorList>
            <consortium name="NCBI Genome Project"/>
        </authorList>
    </citation>
    <scope>NUCLEOTIDE SEQUENCE</scope>
</reference>
<sequence>MGYHVDGPDVATYICSCVCVCGLSLDLKRRKHDVASQEKINNNKGILQTDVNVTFFASRRNPKILGFTSNTPSTVYKAGINSKPEPGISPDSDGAKEKANRHPGNGQPQQLILPTMGPMLLADSTSVCCDTLQWDAGGKMKVDVLSRHFFINSLQVGHLNVATASTPNAVAPMCEMRALRQRLKRKQVLVFLKRDMRQTLSATNLSDRSNVQKRNHDNRETYGLHSSVGAIYNISSRHHQRLVRHLDPATNVGKPQRQGVHVLRTPYMLAWDKQSVIGHLCTRGEEGQGPAVHMAFRRQEWEQPIWFCDTCMEAMSTMRDRPYVPGQELQAQESFHIRSLGVAAKNSLDLAGEGMEPTGENGLKSRPERRLITSKSNEHGPSSHDTQQYAQSPNLMRREKRVAKPGRLIRNKWFGSETGRVGMFRINDGIDQLDTKQKHHPSRVYGFSKQEHARWIDTRRGWAGLGATRRGRYEEGEKKGQAAFPRFRGSPGAKRGYGVAMPGRG</sequence>
<feature type="compositionally biased region" description="Polar residues" evidence="1">
    <location>
        <begin position="383"/>
        <end position="394"/>
    </location>
</feature>
<dbReference type="AlphaFoldDB" id="A0AAJ8BZP9"/>
<dbReference type="RefSeq" id="XP_059606834.1">
    <property type="nucleotide sequence ID" value="XM_059746210.1"/>
</dbReference>
<accession>A0AAJ8BZP9</accession>
<feature type="region of interest" description="Disordered" evidence="1">
    <location>
        <begin position="76"/>
        <end position="109"/>
    </location>
</feature>
<dbReference type="GeneID" id="84590286"/>
<feature type="region of interest" description="Disordered" evidence="1">
    <location>
        <begin position="477"/>
        <end position="505"/>
    </location>
</feature>
<evidence type="ECO:0000256" key="1">
    <source>
        <dbReference type="SAM" id="MobiDB-lite"/>
    </source>
</evidence>
<gene>
    <name evidence="2" type="ORF">An02g03900</name>
</gene>
<organism evidence="2">
    <name type="scientific">Aspergillus niger</name>
    <dbReference type="NCBI Taxonomy" id="5061"/>
    <lineage>
        <taxon>Eukaryota</taxon>
        <taxon>Fungi</taxon>
        <taxon>Dikarya</taxon>
        <taxon>Ascomycota</taxon>
        <taxon>Pezizomycotina</taxon>
        <taxon>Eurotiomycetes</taxon>
        <taxon>Eurotiomycetidae</taxon>
        <taxon>Eurotiales</taxon>
        <taxon>Aspergillaceae</taxon>
        <taxon>Aspergillus</taxon>
        <taxon>Aspergillus subgen. Circumdati</taxon>
    </lineage>
</organism>
<dbReference type="KEGG" id="ang:An02g03900"/>
<proteinExistence type="predicted"/>
<name>A0AAJ8BZP9_ASPNG</name>
<feature type="region of interest" description="Disordered" evidence="1">
    <location>
        <begin position="374"/>
        <end position="396"/>
    </location>
</feature>
<dbReference type="VEuPathDB" id="FungiDB:An02g03900"/>
<evidence type="ECO:0000313" key="2">
    <source>
        <dbReference type="RefSeq" id="XP_059606834.1"/>
    </source>
</evidence>